<evidence type="ECO:0000259" key="7">
    <source>
        <dbReference type="Pfam" id="PF05420"/>
    </source>
</evidence>
<keyword evidence="1 6" id="KW-0732">Signal</keyword>
<keyword evidence="3" id="KW-0802">TPR repeat</keyword>
<evidence type="ECO:0000256" key="2">
    <source>
        <dbReference type="ARBA" id="ARBA00022737"/>
    </source>
</evidence>
<evidence type="ECO:0000313" key="9">
    <source>
        <dbReference type="Proteomes" id="UP000643207"/>
    </source>
</evidence>
<evidence type="ECO:0000256" key="6">
    <source>
        <dbReference type="SAM" id="SignalP"/>
    </source>
</evidence>
<feature type="compositionally biased region" description="Low complexity" evidence="5">
    <location>
        <begin position="109"/>
        <end position="124"/>
    </location>
</feature>
<comment type="caution">
    <text evidence="8">The sequence shown here is derived from an EMBL/GenBank/DDBJ whole genome shotgun (WGS) entry which is preliminary data.</text>
</comment>
<dbReference type="RefSeq" id="WP_201826623.1">
    <property type="nucleotide sequence ID" value="NZ_JAERRA010000002.1"/>
</dbReference>
<evidence type="ECO:0000256" key="4">
    <source>
        <dbReference type="SAM" id="Coils"/>
    </source>
</evidence>
<dbReference type="GO" id="GO:0030244">
    <property type="term" value="P:cellulose biosynthetic process"/>
    <property type="evidence" value="ECO:0007669"/>
    <property type="project" value="InterPro"/>
</dbReference>
<dbReference type="EMBL" id="JAERRA010000002">
    <property type="protein sequence ID" value="MBL0720302.1"/>
    <property type="molecule type" value="Genomic_DNA"/>
</dbReference>
<evidence type="ECO:0000256" key="3">
    <source>
        <dbReference type="ARBA" id="ARBA00022803"/>
    </source>
</evidence>
<keyword evidence="9" id="KW-1185">Reference proteome</keyword>
<gene>
    <name evidence="8" type="ORF">JI742_10415</name>
</gene>
<protein>
    <submittedName>
        <fullName evidence="8">BCSC C-terminal domain-containing protein</fullName>
    </submittedName>
</protein>
<evidence type="ECO:0000313" key="8">
    <source>
        <dbReference type="EMBL" id="MBL0720302.1"/>
    </source>
</evidence>
<feature type="signal peptide" evidence="6">
    <location>
        <begin position="1"/>
        <end position="32"/>
    </location>
</feature>
<dbReference type="GO" id="GO:0019867">
    <property type="term" value="C:outer membrane"/>
    <property type="evidence" value="ECO:0007669"/>
    <property type="project" value="InterPro"/>
</dbReference>
<evidence type="ECO:0000256" key="1">
    <source>
        <dbReference type="ARBA" id="ARBA00022729"/>
    </source>
</evidence>
<feature type="region of interest" description="Disordered" evidence="5">
    <location>
        <begin position="201"/>
        <end position="230"/>
    </location>
</feature>
<feature type="chain" id="PRO_5040843437" evidence="6">
    <location>
        <begin position="33"/>
        <end position="604"/>
    </location>
</feature>
<dbReference type="Pfam" id="PF05420">
    <property type="entry name" value="BCSC_C"/>
    <property type="match status" value="1"/>
</dbReference>
<feature type="compositionally biased region" description="Low complexity" evidence="5">
    <location>
        <begin position="134"/>
        <end position="154"/>
    </location>
</feature>
<feature type="domain" description="Cellulose synthase operon C C-terminal" evidence="7">
    <location>
        <begin position="261"/>
        <end position="588"/>
    </location>
</feature>
<keyword evidence="2" id="KW-0677">Repeat</keyword>
<dbReference type="Proteomes" id="UP000643207">
    <property type="component" value="Unassembled WGS sequence"/>
</dbReference>
<name>A0A9X1BNQ3_9BURK</name>
<dbReference type="InterPro" id="IPR008410">
    <property type="entry name" value="BCSC_C"/>
</dbReference>
<organism evidence="8 9">
    <name type="scientific">Aquariibacter lacus</name>
    <dbReference type="NCBI Taxonomy" id="2801332"/>
    <lineage>
        <taxon>Bacteria</taxon>
        <taxon>Pseudomonadati</taxon>
        <taxon>Pseudomonadota</taxon>
        <taxon>Betaproteobacteria</taxon>
        <taxon>Burkholderiales</taxon>
        <taxon>Sphaerotilaceae</taxon>
        <taxon>Aquariibacter</taxon>
    </lineage>
</organism>
<accession>A0A9X1BNQ3</accession>
<reference evidence="8 9" key="1">
    <citation type="submission" date="2021-01" db="EMBL/GenBank/DDBJ databases">
        <title>Piscinibacter sp. Jin2 Genome sequencing and assembly.</title>
        <authorList>
            <person name="Kim I."/>
        </authorList>
    </citation>
    <scope>NUCLEOTIDE SEQUENCE [LARGE SCALE GENOMIC DNA]</scope>
    <source>
        <strain evidence="8 9">Jin2</strain>
    </source>
</reference>
<feature type="region of interest" description="Disordered" evidence="5">
    <location>
        <begin position="102"/>
        <end position="154"/>
    </location>
</feature>
<keyword evidence="4" id="KW-0175">Coiled coil</keyword>
<feature type="coiled-coil region" evidence="4">
    <location>
        <begin position="36"/>
        <end position="73"/>
    </location>
</feature>
<dbReference type="AlphaFoldDB" id="A0A9X1BNQ3"/>
<evidence type="ECO:0000256" key="5">
    <source>
        <dbReference type="SAM" id="MobiDB-lite"/>
    </source>
</evidence>
<sequence length="604" mass="64016">MSLRPMTTSTLPSRPLLLVAALAAAWALPSQAQDATRRLQDELLSMQAESEKLDQQLRLVRQIEDMRRQLAEKRAALIRSLNGEDLPAEALVVRERGEAASLRDAPSLREVAAPAEPAGPRGRVSTALSGQAPRAQSLEARPAAAEAPVLAASPRAELPARAPVAPRSPAPPPVAPAPSPSLAEIYGVRPAAPAAAAAAPAARLAQTEPPAAPPRSAAAAGLNARERQDTERRIAELKARMSGWLDGGASYRQRSGTEGLSTLSEIDVRAEGSTVLGALGRVTASATVVNLDAGGPASSADAALVGTNLGRVGTPIAPESTATGLALNLQLDQGSWQVDVGTTPLGFPLSTWVGGLVWSPSGTPLRLELARRPITDSLLSYAGLDDPVTGDTWGGVISHSVQIGAYDSDGDYQPYGSVLFGTLNGTDVVSNRRFQANAGVRVPLDLGSDQDQIEIGADLLVMSYQRNLSGFTYGHGGYFSPREYYRPSLTAAWTHGGDDVVWSLKGRLGWQMAREDDSPYFPNRPSLQRSTGNRFYEAQRNTGAAYGLEGAAAWRMSPNLKAGGWLRTEYSPNYNDVAGGLYLQYFFDAQPSPPELHTNWPGQP</sequence>
<proteinExistence type="predicted"/>